<dbReference type="EMBL" id="FMJC01000002">
    <property type="protein sequence ID" value="SCM73366.1"/>
    <property type="molecule type" value="Genomic_DNA"/>
</dbReference>
<protein>
    <submittedName>
        <fullName evidence="1">Uncharacterized protein</fullName>
    </submittedName>
</protein>
<name>A0A212L746_9BACT</name>
<reference evidence="1" key="1">
    <citation type="submission" date="2016-08" db="EMBL/GenBank/DDBJ databases">
        <authorList>
            <person name="Seilhamer J.J."/>
        </authorList>
    </citation>
    <scope>NUCLEOTIDE SEQUENCE</scope>
    <source>
        <strain evidence="1">86-1</strain>
    </source>
</reference>
<proteinExistence type="predicted"/>
<evidence type="ECO:0000313" key="1">
    <source>
        <dbReference type="EMBL" id="SCM73366.1"/>
    </source>
</evidence>
<sequence>MRLMALLVRFNPFADHDRRARTAHGSWHRFFWSILPFKKSKCSNAATWRGYSRKSHFSAV</sequence>
<gene>
    <name evidence="1" type="ORF">KL86DES1_21255</name>
</gene>
<organism evidence="1">
    <name type="scientific">uncultured Desulfovibrio sp</name>
    <dbReference type="NCBI Taxonomy" id="167968"/>
    <lineage>
        <taxon>Bacteria</taxon>
        <taxon>Pseudomonadati</taxon>
        <taxon>Thermodesulfobacteriota</taxon>
        <taxon>Desulfovibrionia</taxon>
        <taxon>Desulfovibrionales</taxon>
        <taxon>Desulfovibrionaceae</taxon>
        <taxon>Desulfovibrio</taxon>
        <taxon>environmental samples</taxon>
    </lineage>
</organism>
<dbReference type="AlphaFoldDB" id="A0A212L746"/>
<accession>A0A212L746</accession>